<dbReference type="Proteomes" id="UP000036987">
    <property type="component" value="Unassembled WGS sequence"/>
</dbReference>
<evidence type="ECO:0008006" key="5">
    <source>
        <dbReference type="Google" id="ProtNLM"/>
    </source>
</evidence>
<comment type="caution">
    <text evidence="3">The sequence shown here is derived from an EMBL/GenBank/DDBJ whole genome shotgun (WGS) entry which is preliminary data.</text>
</comment>
<dbReference type="PANTHER" id="PTHR33470">
    <property type="entry name" value="OS01G0164075 PROTEIN"/>
    <property type="match status" value="1"/>
</dbReference>
<feature type="chain" id="PRO_5005528028" description="Pollen Ole e 1 allergen and extensin family protein" evidence="2">
    <location>
        <begin position="25"/>
        <end position="174"/>
    </location>
</feature>
<evidence type="ECO:0000256" key="2">
    <source>
        <dbReference type="SAM" id="SignalP"/>
    </source>
</evidence>
<proteinExistence type="predicted"/>
<dbReference type="PANTHER" id="PTHR33470:SF4">
    <property type="entry name" value="OS01G0164025 PROTEIN"/>
    <property type="match status" value="1"/>
</dbReference>
<keyword evidence="1 2" id="KW-0732">Signal</keyword>
<reference evidence="4" key="1">
    <citation type="journal article" date="2016" name="Nature">
        <title>The genome of the seagrass Zostera marina reveals angiosperm adaptation to the sea.</title>
        <authorList>
            <person name="Olsen J.L."/>
            <person name="Rouze P."/>
            <person name="Verhelst B."/>
            <person name="Lin Y.-C."/>
            <person name="Bayer T."/>
            <person name="Collen J."/>
            <person name="Dattolo E."/>
            <person name="De Paoli E."/>
            <person name="Dittami S."/>
            <person name="Maumus F."/>
            <person name="Michel G."/>
            <person name="Kersting A."/>
            <person name="Lauritano C."/>
            <person name="Lohaus R."/>
            <person name="Toepel M."/>
            <person name="Tonon T."/>
            <person name="Vanneste K."/>
            <person name="Amirebrahimi M."/>
            <person name="Brakel J."/>
            <person name="Bostroem C."/>
            <person name="Chovatia M."/>
            <person name="Grimwood J."/>
            <person name="Jenkins J.W."/>
            <person name="Jueterbock A."/>
            <person name="Mraz A."/>
            <person name="Stam W.T."/>
            <person name="Tice H."/>
            <person name="Bornberg-Bauer E."/>
            <person name="Green P.J."/>
            <person name="Pearson G.A."/>
            <person name="Procaccini G."/>
            <person name="Duarte C.M."/>
            <person name="Schmutz J."/>
            <person name="Reusch T.B.H."/>
            <person name="Van de Peer Y."/>
        </authorList>
    </citation>
    <scope>NUCLEOTIDE SEQUENCE [LARGE SCALE GENOMIC DNA]</scope>
    <source>
        <strain evidence="4">cv. Finnish</strain>
    </source>
</reference>
<sequence length="174" mass="20036">MKMVAIMEITLPILLLILISQVNCQIINEIGSQTYVGFVVEGQVFCQDCSDSWSLTAAKPLPKVRLEVKCHDYSGKEVFNLAMRTNRLGWFYEPLKGLDLRSYHMDTFPHFCKVRLLHSIHRNCNAVTNVNYGITGAPLRYEKTLFNGTRYEADLYSTGPMAFRPRHCRDRTVR</sequence>
<accession>A0A0K9PU89</accession>
<protein>
    <recommendedName>
        <fullName evidence="5">Pollen Ole e 1 allergen and extensin family protein</fullName>
    </recommendedName>
</protein>
<dbReference type="OMA" id="FETNAYG"/>
<dbReference type="EMBL" id="LFYR01000658">
    <property type="protein sequence ID" value="KMZ71800.1"/>
    <property type="molecule type" value="Genomic_DNA"/>
</dbReference>
<dbReference type="GO" id="GO:0071944">
    <property type="term" value="C:cell periphery"/>
    <property type="evidence" value="ECO:0000318"/>
    <property type="project" value="GO_Central"/>
</dbReference>
<evidence type="ECO:0000313" key="3">
    <source>
        <dbReference type="EMBL" id="KMZ71800.1"/>
    </source>
</evidence>
<evidence type="ECO:0000313" key="4">
    <source>
        <dbReference type="Proteomes" id="UP000036987"/>
    </source>
</evidence>
<gene>
    <name evidence="3" type="ORF">ZOSMA_175G00430</name>
</gene>
<organism evidence="3 4">
    <name type="scientific">Zostera marina</name>
    <name type="common">Eelgrass</name>
    <dbReference type="NCBI Taxonomy" id="29655"/>
    <lineage>
        <taxon>Eukaryota</taxon>
        <taxon>Viridiplantae</taxon>
        <taxon>Streptophyta</taxon>
        <taxon>Embryophyta</taxon>
        <taxon>Tracheophyta</taxon>
        <taxon>Spermatophyta</taxon>
        <taxon>Magnoliopsida</taxon>
        <taxon>Liliopsida</taxon>
        <taxon>Zosteraceae</taxon>
        <taxon>Zostera</taxon>
    </lineage>
</organism>
<keyword evidence="4" id="KW-1185">Reference proteome</keyword>
<name>A0A0K9PU89_ZOSMR</name>
<dbReference type="STRING" id="29655.A0A0K9PU89"/>
<evidence type="ECO:0000256" key="1">
    <source>
        <dbReference type="ARBA" id="ARBA00022729"/>
    </source>
</evidence>
<dbReference type="AlphaFoldDB" id="A0A0K9PU89"/>
<dbReference type="Pfam" id="PF01190">
    <property type="entry name" value="Pollen_Ole_e_1"/>
    <property type="match status" value="1"/>
</dbReference>
<dbReference type="OrthoDB" id="1936190at2759"/>
<feature type="signal peptide" evidence="2">
    <location>
        <begin position="1"/>
        <end position="24"/>
    </location>
</feature>